<evidence type="ECO:0000256" key="11">
    <source>
        <dbReference type="SAM" id="MobiDB-lite"/>
    </source>
</evidence>
<keyword evidence="4 9" id="KW-0378">Hydrolase</keyword>
<keyword evidence="12" id="KW-0732">Signal</keyword>
<evidence type="ECO:0000259" key="13">
    <source>
        <dbReference type="PROSITE" id="PS51910"/>
    </source>
</evidence>
<comment type="caution">
    <text evidence="14">The sequence shown here is derived from an EMBL/GenBank/DDBJ whole genome shotgun (WGS) entry which is preliminary data.</text>
</comment>
<evidence type="ECO:0000256" key="8">
    <source>
        <dbReference type="ARBA" id="ARBA00023326"/>
    </source>
</evidence>
<proteinExistence type="inferred from homology"/>
<dbReference type="Gene3D" id="3.20.20.80">
    <property type="entry name" value="Glycosidases"/>
    <property type="match status" value="1"/>
</dbReference>
<evidence type="ECO:0000256" key="6">
    <source>
        <dbReference type="ARBA" id="ARBA00023277"/>
    </source>
</evidence>
<name>A0A4Y9YW26_9AGAM</name>
<keyword evidence="5" id="KW-0146">Chitin degradation</keyword>
<dbReference type="GO" id="GO:0005576">
    <property type="term" value="C:extracellular region"/>
    <property type="evidence" value="ECO:0007669"/>
    <property type="project" value="TreeGrafter"/>
</dbReference>
<keyword evidence="3" id="KW-0147">Chitin-binding</keyword>
<keyword evidence="7 9" id="KW-0326">Glycosidase</keyword>
<dbReference type="InterPro" id="IPR001223">
    <property type="entry name" value="Glyco_hydro18_cat"/>
</dbReference>
<sequence length="369" mass="39959">MMSYARPGMRLFTFLLFLALRVSVLPRVAAFNMTRNDNLAVYWGQDSAGGQKPLSAYCADDTIDTLILAFLYVFDGPGGEPVIDLANTCSKSGSPVFPGTALADCSFMAQQIEACQARGKAVTLSLGGATGKVGFESDASAEVFADRIWEQFLGGESATRPFGKAVLDGIDLDIESGSSVHYAAFVNKIRAHAKRETKRYYITAAPQCPFPDAHLGGTLDQAEFDAVYVQFYNNDCGLDEPKSYNIDVWDTWARTKSPNKDVKVYIGAPSSEHAAGTGYVNAKTLGKHATDAQSSFDSFGGVMLWDASEATDNDNYDKAIKKTLTAAGGEKSPPKPESAPRPKAGRPRISPPLRHPDEEPRVKSRLFRV</sequence>
<dbReference type="OrthoDB" id="6020543at2759"/>
<dbReference type="InterPro" id="IPR045321">
    <property type="entry name" value="Cts1-like"/>
</dbReference>
<dbReference type="GO" id="GO:0000272">
    <property type="term" value="P:polysaccharide catabolic process"/>
    <property type="evidence" value="ECO:0007669"/>
    <property type="project" value="UniProtKB-KW"/>
</dbReference>
<feature type="domain" description="GH18" evidence="13">
    <location>
        <begin position="37"/>
        <end position="327"/>
    </location>
</feature>
<dbReference type="GO" id="GO:0008843">
    <property type="term" value="F:endochitinase activity"/>
    <property type="evidence" value="ECO:0007669"/>
    <property type="project" value="UniProtKB-EC"/>
</dbReference>
<evidence type="ECO:0000256" key="5">
    <source>
        <dbReference type="ARBA" id="ARBA00023024"/>
    </source>
</evidence>
<evidence type="ECO:0000313" key="15">
    <source>
        <dbReference type="Proteomes" id="UP000298327"/>
    </source>
</evidence>
<comment type="catalytic activity">
    <reaction evidence="1">
        <text>Random endo-hydrolysis of N-acetyl-beta-D-glucosaminide (1-&gt;4)-beta-linkages in chitin and chitodextrins.</text>
        <dbReference type="EC" id="3.2.1.14"/>
    </reaction>
</comment>
<organism evidence="14 15">
    <name type="scientific">Dentipellis fragilis</name>
    <dbReference type="NCBI Taxonomy" id="205917"/>
    <lineage>
        <taxon>Eukaryota</taxon>
        <taxon>Fungi</taxon>
        <taxon>Dikarya</taxon>
        <taxon>Basidiomycota</taxon>
        <taxon>Agaricomycotina</taxon>
        <taxon>Agaricomycetes</taxon>
        <taxon>Russulales</taxon>
        <taxon>Hericiaceae</taxon>
        <taxon>Dentipellis</taxon>
    </lineage>
</organism>
<feature type="chain" id="PRO_5021301225" description="chitinase" evidence="12">
    <location>
        <begin position="31"/>
        <end position="369"/>
    </location>
</feature>
<dbReference type="InterPro" id="IPR050542">
    <property type="entry name" value="Glycosyl_Hydrlase18_Chitinase"/>
</dbReference>
<comment type="similarity">
    <text evidence="10">Belongs to the glycosyl hydrolase 18 family.</text>
</comment>
<dbReference type="CDD" id="cd02877">
    <property type="entry name" value="GH18_hevamine_XipI_class_III"/>
    <property type="match status" value="1"/>
</dbReference>
<evidence type="ECO:0000256" key="4">
    <source>
        <dbReference type="ARBA" id="ARBA00022801"/>
    </source>
</evidence>
<dbReference type="Proteomes" id="UP000298327">
    <property type="component" value="Unassembled WGS sequence"/>
</dbReference>
<dbReference type="AlphaFoldDB" id="A0A4Y9YW26"/>
<dbReference type="InterPro" id="IPR017853">
    <property type="entry name" value="GH"/>
</dbReference>
<feature type="signal peptide" evidence="12">
    <location>
        <begin position="1"/>
        <end position="30"/>
    </location>
</feature>
<dbReference type="EC" id="3.2.1.14" evidence="2"/>
<evidence type="ECO:0000256" key="3">
    <source>
        <dbReference type="ARBA" id="ARBA00022669"/>
    </source>
</evidence>
<dbReference type="PANTHER" id="PTHR45708">
    <property type="entry name" value="ENDOCHITINASE"/>
    <property type="match status" value="1"/>
</dbReference>
<evidence type="ECO:0000256" key="10">
    <source>
        <dbReference type="RuleBase" id="RU004453"/>
    </source>
</evidence>
<protein>
    <recommendedName>
        <fullName evidence="2">chitinase</fullName>
        <ecNumber evidence="2">3.2.1.14</ecNumber>
    </recommendedName>
</protein>
<dbReference type="GO" id="GO:0006032">
    <property type="term" value="P:chitin catabolic process"/>
    <property type="evidence" value="ECO:0007669"/>
    <property type="project" value="UniProtKB-KW"/>
</dbReference>
<evidence type="ECO:0000256" key="2">
    <source>
        <dbReference type="ARBA" id="ARBA00012729"/>
    </source>
</evidence>
<dbReference type="PANTHER" id="PTHR45708:SF49">
    <property type="entry name" value="ENDOCHITINASE"/>
    <property type="match status" value="1"/>
</dbReference>
<dbReference type="GO" id="GO:0008061">
    <property type="term" value="F:chitin binding"/>
    <property type="evidence" value="ECO:0007669"/>
    <property type="project" value="UniProtKB-KW"/>
</dbReference>
<keyword evidence="8" id="KW-0624">Polysaccharide degradation</keyword>
<dbReference type="SUPFAM" id="SSF51445">
    <property type="entry name" value="(Trans)glycosidases"/>
    <property type="match status" value="1"/>
</dbReference>
<keyword evidence="15" id="KW-1185">Reference proteome</keyword>
<dbReference type="PROSITE" id="PS01095">
    <property type="entry name" value="GH18_1"/>
    <property type="match status" value="1"/>
</dbReference>
<evidence type="ECO:0000313" key="14">
    <source>
        <dbReference type="EMBL" id="TFY66495.1"/>
    </source>
</evidence>
<evidence type="ECO:0000256" key="12">
    <source>
        <dbReference type="SAM" id="SignalP"/>
    </source>
</evidence>
<reference evidence="14 15" key="1">
    <citation type="submission" date="2019-02" db="EMBL/GenBank/DDBJ databases">
        <title>Genome sequencing of the rare red list fungi Dentipellis fragilis.</title>
        <authorList>
            <person name="Buettner E."/>
            <person name="Kellner H."/>
        </authorList>
    </citation>
    <scope>NUCLEOTIDE SEQUENCE [LARGE SCALE GENOMIC DNA]</scope>
    <source>
        <strain evidence="14 15">DSM 105465</strain>
    </source>
</reference>
<evidence type="ECO:0000256" key="7">
    <source>
        <dbReference type="ARBA" id="ARBA00023295"/>
    </source>
</evidence>
<dbReference type="PROSITE" id="PS51910">
    <property type="entry name" value="GH18_2"/>
    <property type="match status" value="1"/>
</dbReference>
<evidence type="ECO:0000256" key="1">
    <source>
        <dbReference type="ARBA" id="ARBA00000822"/>
    </source>
</evidence>
<dbReference type="EMBL" id="SEOQ01000242">
    <property type="protein sequence ID" value="TFY66495.1"/>
    <property type="molecule type" value="Genomic_DNA"/>
</dbReference>
<accession>A0A4Y9YW26</accession>
<evidence type="ECO:0000256" key="9">
    <source>
        <dbReference type="RuleBase" id="RU000489"/>
    </source>
</evidence>
<feature type="region of interest" description="Disordered" evidence="11">
    <location>
        <begin position="324"/>
        <end position="369"/>
    </location>
</feature>
<dbReference type="Pfam" id="PF00704">
    <property type="entry name" value="Glyco_hydro_18"/>
    <property type="match status" value="1"/>
</dbReference>
<dbReference type="InterPro" id="IPR001579">
    <property type="entry name" value="Glyco_hydro_18_chit_AS"/>
</dbReference>
<gene>
    <name evidence="14" type="ORF">EVG20_g4596</name>
</gene>
<keyword evidence="6" id="KW-0119">Carbohydrate metabolism</keyword>